<accession>A0A3M8BXV4</accession>
<evidence type="ECO:0000256" key="6">
    <source>
        <dbReference type="ARBA" id="ARBA00023136"/>
    </source>
</evidence>
<feature type="transmembrane region" description="Helical" evidence="7">
    <location>
        <begin position="377"/>
        <end position="397"/>
    </location>
</feature>
<dbReference type="PANTHER" id="PTHR43414:SF1">
    <property type="entry name" value="PEPTIDE PERMEASE"/>
    <property type="match status" value="1"/>
</dbReference>
<feature type="transmembrane region" description="Helical" evidence="7">
    <location>
        <begin position="288"/>
        <end position="307"/>
    </location>
</feature>
<feature type="transmembrane region" description="Helical" evidence="7">
    <location>
        <begin position="143"/>
        <end position="166"/>
    </location>
</feature>
<sequence>MINLPSRLRTMFAVYPPLLWVRLFGETLTTLSSTMIAPFLVLYLSENIGSSIFMTMLIIGLQPFSEILITLFAGGVTDRYRRKTVMLVSLLMQGFAMLGMAWADSMLVFALLYVVNGAGRSFFIPASRAMLADTIPAKQLSSAFALLNTSSSIGAAIGPLVGVLIYQQNPALAFLLTAASLLLYTLAVWWKVPHSEQPTVAMESDTPRTRSPLSLSLHAYRPAIAIMLLSLPISLFYAQTETNLQLHLKDTLPQYLQTLATLAAVKGTLLLLFEFLLIRWTQHLPPRLLITGSYLCFVGVALGYAFLDHVPFLIALQILFVLGESIGLTHLLTYVSRIAPPSMRGRYYAITGTHWDISRMCGPFLGSLVLIQYNGTVLFSIVAVILLIGGGAMHLYLSKKETAFPLEQEG</sequence>
<dbReference type="SUPFAM" id="SSF103473">
    <property type="entry name" value="MFS general substrate transporter"/>
    <property type="match status" value="1"/>
</dbReference>
<feature type="transmembrane region" description="Helical" evidence="7">
    <location>
        <begin position="109"/>
        <end position="131"/>
    </location>
</feature>
<dbReference type="InterPro" id="IPR020846">
    <property type="entry name" value="MFS_dom"/>
</dbReference>
<dbReference type="AlphaFoldDB" id="A0A3M8BXV4"/>
<feature type="transmembrane region" description="Helical" evidence="7">
    <location>
        <begin position="85"/>
        <end position="103"/>
    </location>
</feature>
<keyword evidence="5 7" id="KW-1133">Transmembrane helix</keyword>
<feature type="transmembrane region" description="Helical" evidence="7">
    <location>
        <begin position="313"/>
        <end position="335"/>
    </location>
</feature>
<dbReference type="Proteomes" id="UP000282028">
    <property type="component" value="Unassembled WGS sequence"/>
</dbReference>
<evidence type="ECO:0000256" key="4">
    <source>
        <dbReference type="ARBA" id="ARBA00022692"/>
    </source>
</evidence>
<dbReference type="InterPro" id="IPR036259">
    <property type="entry name" value="MFS_trans_sf"/>
</dbReference>
<dbReference type="PROSITE" id="PS50850">
    <property type="entry name" value="MFS"/>
    <property type="match status" value="1"/>
</dbReference>
<keyword evidence="4 7" id="KW-0812">Transmembrane</keyword>
<dbReference type="EMBL" id="RHHR01000045">
    <property type="protein sequence ID" value="RNB68292.1"/>
    <property type="molecule type" value="Genomic_DNA"/>
</dbReference>
<proteinExistence type="predicted"/>
<dbReference type="InterPro" id="IPR011701">
    <property type="entry name" value="MFS"/>
</dbReference>
<gene>
    <name evidence="9" type="ORF">EDM52_20825</name>
</gene>
<evidence type="ECO:0000256" key="2">
    <source>
        <dbReference type="ARBA" id="ARBA00022448"/>
    </source>
</evidence>
<evidence type="ECO:0000256" key="3">
    <source>
        <dbReference type="ARBA" id="ARBA00022475"/>
    </source>
</evidence>
<dbReference type="GO" id="GO:0005886">
    <property type="term" value="C:plasma membrane"/>
    <property type="evidence" value="ECO:0007669"/>
    <property type="project" value="UniProtKB-SubCell"/>
</dbReference>
<feature type="transmembrane region" description="Helical" evidence="7">
    <location>
        <begin position="20"/>
        <end position="45"/>
    </location>
</feature>
<feature type="transmembrane region" description="Helical" evidence="7">
    <location>
        <begin position="255"/>
        <end position="276"/>
    </location>
</feature>
<evidence type="ECO:0000256" key="7">
    <source>
        <dbReference type="SAM" id="Phobius"/>
    </source>
</evidence>
<dbReference type="Pfam" id="PF07690">
    <property type="entry name" value="MFS_1"/>
    <property type="match status" value="1"/>
</dbReference>
<dbReference type="PANTHER" id="PTHR43414">
    <property type="entry name" value="MULTIDRUG RESISTANCE PROTEIN MDTG"/>
    <property type="match status" value="1"/>
</dbReference>
<feature type="domain" description="Major facilitator superfamily (MFS) profile" evidence="8">
    <location>
        <begin position="18"/>
        <end position="401"/>
    </location>
</feature>
<feature type="transmembrane region" description="Helical" evidence="7">
    <location>
        <begin position="51"/>
        <end position="73"/>
    </location>
</feature>
<dbReference type="Gene3D" id="1.20.1250.20">
    <property type="entry name" value="MFS general substrate transporter like domains"/>
    <property type="match status" value="1"/>
</dbReference>
<keyword evidence="6 7" id="KW-0472">Membrane</keyword>
<name>A0A3M8BXV4_9BACL</name>
<keyword evidence="2" id="KW-0813">Transport</keyword>
<reference evidence="9 10" key="1">
    <citation type="submission" date="2018-10" db="EMBL/GenBank/DDBJ databases">
        <title>Phylogenomics of Brevibacillus.</title>
        <authorList>
            <person name="Dunlap C."/>
        </authorList>
    </citation>
    <scope>NUCLEOTIDE SEQUENCE [LARGE SCALE GENOMIC DNA]</scope>
    <source>
        <strain evidence="9 10">JCM 12215</strain>
    </source>
</reference>
<dbReference type="GO" id="GO:0022857">
    <property type="term" value="F:transmembrane transporter activity"/>
    <property type="evidence" value="ECO:0007669"/>
    <property type="project" value="InterPro"/>
</dbReference>
<protein>
    <submittedName>
        <fullName evidence="9">MFS transporter</fullName>
    </submittedName>
</protein>
<dbReference type="CDD" id="cd17329">
    <property type="entry name" value="MFS_MdtH_MDR_like"/>
    <property type="match status" value="1"/>
</dbReference>
<feature type="transmembrane region" description="Helical" evidence="7">
    <location>
        <begin position="172"/>
        <end position="192"/>
    </location>
</feature>
<evidence type="ECO:0000259" key="8">
    <source>
        <dbReference type="PROSITE" id="PS50850"/>
    </source>
</evidence>
<organism evidence="9 10">
    <name type="scientific">Brevibacillus invocatus</name>
    <dbReference type="NCBI Taxonomy" id="173959"/>
    <lineage>
        <taxon>Bacteria</taxon>
        <taxon>Bacillati</taxon>
        <taxon>Bacillota</taxon>
        <taxon>Bacilli</taxon>
        <taxon>Bacillales</taxon>
        <taxon>Paenibacillaceae</taxon>
        <taxon>Brevibacillus</taxon>
    </lineage>
</organism>
<keyword evidence="10" id="KW-1185">Reference proteome</keyword>
<feature type="transmembrane region" description="Helical" evidence="7">
    <location>
        <begin position="213"/>
        <end position="235"/>
    </location>
</feature>
<evidence type="ECO:0000256" key="5">
    <source>
        <dbReference type="ARBA" id="ARBA00022989"/>
    </source>
</evidence>
<comment type="subcellular location">
    <subcellularLocation>
        <location evidence="1">Cell membrane</location>
        <topology evidence="1">Multi-pass membrane protein</topology>
    </subcellularLocation>
</comment>
<dbReference type="RefSeq" id="WP_122910872.1">
    <property type="nucleotide sequence ID" value="NZ_CBCSBE010000019.1"/>
</dbReference>
<evidence type="ECO:0000313" key="10">
    <source>
        <dbReference type="Proteomes" id="UP000282028"/>
    </source>
</evidence>
<keyword evidence="3" id="KW-1003">Cell membrane</keyword>
<evidence type="ECO:0000313" key="9">
    <source>
        <dbReference type="EMBL" id="RNB68292.1"/>
    </source>
</evidence>
<comment type="caution">
    <text evidence="9">The sequence shown here is derived from an EMBL/GenBank/DDBJ whole genome shotgun (WGS) entry which is preliminary data.</text>
</comment>
<evidence type="ECO:0000256" key="1">
    <source>
        <dbReference type="ARBA" id="ARBA00004651"/>
    </source>
</evidence>
<dbReference type="OrthoDB" id="9793283at2"/>